<gene>
    <name evidence="9" type="ORF">SAMN05421872_107270</name>
</gene>
<dbReference type="PROSITE" id="PS01307">
    <property type="entry name" value="MOTA"/>
    <property type="match status" value="1"/>
</dbReference>
<feature type="domain" description="MotA/TolQ/ExbB proton channel" evidence="8">
    <location>
        <begin position="102"/>
        <end position="220"/>
    </location>
</feature>
<evidence type="ECO:0000256" key="3">
    <source>
        <dbReference type="ARBA" id="ARBA00022448"/>
    </source>
</evidence>
<dbReference type="RefSeq" id="WP_090857380.1">
    <property type="nucleotide sequence ID" value="NZ_FMZM01000007.1"/>
</dbReference>
<evidence type="ECO:0000256" key="5">
    <source>
        <dbReference type="ARBA" id="ARBA00022692"/>
    </source>
</evidence>
<evidence type="ECO:0000313" key="9">
    <source>
        <dbReference type="EMBL" id="SDD35034.1"/>
    </source>
</evidence>
<keyword evidence="6" id="KW-1133">Transmembrane helix</keyword>
<proteinExistence type="inferred from homology"/>
<dbReference type="InterPro" id="IPR000540">
    <property type="entry name" value="Flag_MotA_CS"/>
</dbReference>
<evidence type="ECO:0000259" key="8">
    <source>
        <dbReference type="Pfam" id="PF01618"/>
    </source>
</evidence>
<name>A0A1G6U1G8_9ACTN</name>
<keyword evidence="4" id="KW-1003">Cell membrane</keyword>
<keyword evidence="3" id="KW-0813">Transport</keyword>
<accession>A0A1G6U1G8</accession>
<dbReference type="STRING" id="1045774.SAMN05421872_107270"/>
<dbReference type="AlphaFoldDB" id="A0A1G6U1G8"/>
<sequence length="257" mass="26748">MKDFATVIGIVGALVIIVLSNILEGGTPSHLILLPPMLLVFGGTIFATLASGTLGDAKAAVVSAKSAFVGGPKSAAEVVPSIVSLAEKARREGLLALEDQVKELDDPFLAKGVTMAIDGTDPEEVREILEAEVHARKKADKQSAKFFADAGAYAPTIGIVGTVMSLVHVLGNLDKPDELGHMIAAAFLATLWGVLSANVMWLPISSKLKRISELEATQMEVIIEGVAAIQAGANPRIIAQKLTSLLPAGQQPAEEAA</sequence>
<keyword evidence="7" id="KW-0472">Membrane</keyword>
<dbReference type="OrthoDB" id="9806929at2"/>
<dbReference type="PANTHER" id="PTHR30433">
    <property type="entry name" value="CHEMOTAXIS PROTEIN MOTA"/>
    <property type="match status" value="1"/>
</dbReference>
<dbReference type="GO" id="GO:0005886">
    <property type="term" value="C:plasma membrane"/>
    <property type="evidence" value="ECO:0007669"/>
    <property type="project" value="UniProtKB-SubCell"/>
</dbReference>
<comment type="similarity">
    <text evidence="2">Belongs to the MotA family.</text>
</comment>
<comment type="subcellular location">
    <subcellularLocation>
        <location evidence="1">Cell membrane</location>
        <topology evidence="1">Multi-pass membrane protein</topology>
    </subcellularLocation>
</comment>
<dbReference type="GO" id="GO:0006935">
    <property type="term" value="P:chemotaxis"/>
    <property type="evidence" value="ECO:0007669"/>
    <property type="project" value="InterPro"/>
</dbReference>
<evidence type="ECO:0000256" key="2">
    <source>
        <dbReference type="ARBA" id="ARBA00008038"/>
    </source>
</evidence>
<dbReference type="Pfam" id="PF01618">
    <property type="entry name" value="MotA_ExbB"/>
    <property type="match status" value="1"/>
</dbReference>
<keyword evidence="5" id="KW-0812">Transmembrane</keyword>
<organism evidence="9 10">
    <name type="scientific">Nocardioides lianchengensis</name>
    <dbReference type="NCBI Taxonomy" id="1045774"/>
    <lineage>
        <taxon>Bacteria</taxon>
        <taxon>Bacillati</taxon>
        <taxon>Actinomycetota</taxon>
        <taxon>Actinomycetes</taxon>
        <taxon>Propionibacteriales</taxon>
        <taxon>Nocardioidaceae</taxon>
        <taxon>Nocardioides</taxon>
    </lineage>
</organism>
<protein>
    <submittedName>
        <fullName evidence="9">Chemotaxis protein MotA</fullName>
    </submittedName>
</protein>
<keyword evidence="10" id="KW-1185">Reference proteome</keyword>
<reference evidence="9 10" key="1">
    <citation type="submission" date="2016-10" db="EMBL/GenBank/DDBJ databases">
        <authorList>
            <person name="de Groot N.N."/>
        </authorList>
    </citation>
    <scope>NUCLEOTIDE SEQUENCE [LARGE SCALE GENOMIC DNA]</scope>
    <source>
        <strain evidence="9 10">CGMCC 4.6858</strain>
    </source>
</reference>
<dbReference type="Proteomes" id="UP000199034">
    <property type="component" value="Unassembled WGS sequence"/>
</dbReference>
<evidence type="ECO:0000256" key="4">
    <source>
        <dbReference type="ARBA" id="ARBA00022475"/>
    </source>
</evidence>
<evidence type="ECO:0000313" key="10">
    <source>
        <dbReference type="Proteomes" id="UP000199034"/>
    </source>
</evidence>
<evidence type="ECO:0000256" key="7">
    <source>
        <dbReference type="ARBA" id="ARBA00023136"/>
    </source>
</evidence>
<evidence type="ECO:0000256" key="1">
    <source>
        <dbReference type="ARBA" id="ARBA00004651"/>
    </source>
</evidence>
<dbReference type="EMBL" id="FMZM01000007">
    <property type="protein sequence ID" value="SDD35034.1"/>
    <property type="molecule type" value="Genomic_DNA"/>
</dbReference>
<dbReference type="InterPro" id="IPR002898">
    <property type="entry name" value="MotA_ExbB_proton_chnl"/>
</dbReference>
<dbReference type="PANTHER" id="PTHR30433:SF3">
    <property type="entry name" value="MOTILITY PROTEIN A"/>
    <property type="match status" value="1"/>
</dbReference>
<dbReference type="GO" id="GO:0071978">
    <property type="term" value="P:bacterial-type flagellum-dependent swarming motility"/>
    <property type="evidence" value="ECO:0007669"/>
    <property type="project" value="InterPro"/>
</dbReference>
<dbReference type="InterPro" id="IPR047055">
    <property type="entry name" value="MotA-like"/>
</dbReference>
<evidence type="ECO:0000256" key="6">
    <source>
        <dbReference type="ARBA" id="ARBA00022989"/>
    </source>
</evidence>